<dbReference type="CDD" id="cd11546">
    <property type="entry name" value="NTP-PPase_His4"/>
    <property type="match status" value="1"/>
</dbReference>
<protein>
    <recommendedName>
        <fullName evidence="19">Histidine biosynthesis trifunctional protein</fullName>
    </recommendedName>
    <domain>
        <recommendedName>
            <fullName evidence="19">Phosphoribosyl-AMP cyclohydrolase</fullName>
            <ecNumber evidence="19">3.5.4.19</ecNumber>
        </recommendedName>
    </domain>
    <domain>
        <recommendedName>
            <fullName evidence="19">Phosphoribosyl-ATP pyrophosphohydrolase</fullName>
            <ecNumber evidence="19">3.6.1.31</ecNumber>
        </recommendedName>
    </domain>
    <domain>
        <recommendedName>
            <fullName evidence="19">Histidinol dehydrogenase</fullName>
            <shortName evidence="19">HDH</shortName>
            <ecNumber evidence="19">1.1.1.23</ecNumber>
        </recommendedName>
    </domain>
</protein>
<keyword evidence="15 19" id="KW-0520">NAD</keyword>
<comment type="pathway">
    <text evidence="6">Amino-acid biosynthesis; L-histidine biosynthesis; L-histidine from 5-phospho-alpha-D-ribose 1-diphosphate: step 2/9.</text>
</comment>
<evidence type="ECO:0000256" key="20">
    <source>
        <dbReference type="SAM" id="MobiDB-lite"/>
    </source>
</evidence>
<organism evidence="22 24">
    <name type="scientific">Geotrichum candidum</name>
    <name type="common">Oospora lactis</name>
    <name type="synonym">Dipodascus geotrichum</name>
    <dbReference type="NCBI Taxonomy" id="1173061"/>
    <lineage>
        <taxon>Eukaryota</taxon>
        <taxon>Fungi</taxon>
        <taxon>Dikarya</taxon>
        <taxon>Ascomycota</taxon>
        <taxon>Saccharomycotina</taxon>
        <taxon>Dipodascomycetes</taxon>
        <taxon>Dipodascales</taxon>
        <taxon>Dipodascaceae</taxon>
        <taxon>Geotrichum</taxon>
    </lineage>
</organism>
<dbReference type="Gene3D" id="3.40.50.1980">
    <property type="entry name" value="Nitrogenase molybdenum iron protein domain"/>
    <property type="match status" value="2"/>
</dbReference>
<evidence type="ECO:0000259" key="21">
    <source>
        <dbReference type="Pfam" id="PF01502"/>
    </source>
</evidence>
<dbReference type="SUPFAM" id="SSF101386">
    <property type="entry name" value="all-alpha NTP pyrophosphatases"/>
    <property type="match status" value="1"/>
</dbReference>
<dbReference type="NCBIfam" id="TIGR00069">
    <property type="entry name" value="hisD"/>
    <property type="match status" value="1"/>
</dbReference>
<evidence type="ECO:0000256" key="1">
    <source>
        <dbReference type="ARBA" id="ARBA00000024"/>
    </source>
</evidence>
<evidence type="ECO:0000256" key="10">
    <source>
        <dbReference type="ARBA" id="ARBA00022741"/>
    </source>
</evidence>
<dbReference type="GO" id="GO:0051287">
    <property type="term" value="F:NAD binding"/>
    <property type="evidence" value="ECO:0007669"/>
    <property type="project" value="UniProtKB-UniRule"/>
</dbReference>
<dbReference type="GO" id="GO:0046872">
    <property type="term" value="F:metal ion binding"/>
    <property type="evidence" value="ECO:0007669"/>
    <property type="project" value="UniProtKB-KW"/>
</dbReference>
<evidence type="ECO:0000313" key="24">
    <source>
        <dbReference type="Proteomes" id="UP000242525"/>
    </source>
</evidence>
<dbReference type="OrthoDB" id="1703565at2759"/>
<keyword evidence="12" id="KW-0862">Zinc</keyword>
<dbReference type="FunFam" id="1.20.5.1300:FF:000001">
    <property type="entry name" value="Histidine biosynthesis trifunctional protein"/>
    <property type="match status" value="1"/>
</dbReference>
<keyword evidence="8 19" id="KW-0028">Amino-acid biosynthesis</keyword>
<evidence type="ECO:0000256" key="18">
    <source>
        <dbReference type="ARBA" id="ARBA00049489"/>
    </source>
</evidence>
<dbReference type="GO" id="GO:0005829">
    <property type="term" value="C:cytosol"/>
    <property type="evidence" value="ECO:0007669"/>
    <property type="project" value="TreeGrafter"/>
</dbReference>
<dbReference type="CDD" id="cd06572">
    <property type="entry name" value="Histidinol_dh"/>
    <property type="match status" value="1"/>
</dbReference>
<evidence type="ECO:0000256" key="16">
    <source>
        <dbReference type="ARBA" id="ARBA00023102"/>
    </source>
</evidence>
<dbReference type="NCBIfam" id="TIGR03188">
    <property type="entry name" value="histidine_hisI"/>
    <property type="match status" value="1"/>
</dbReference>
<dbReference type="Proteomes" id="UP000242525">
    <property type="component" value="Unassembled WGS sequence"/>
</dbReference>
<proteinExistence type="inferred from homology"/>
<evidence type="ECO:0000256" key="6">
    <source>
        <dbReference type="ARBA" id="ARBA00005204"/>
    </source>
</evidence>
<dbReference type="STRING" id="1173061.A0A0J9X7D2"/>
<dbReference type="FunFam" id="3.40.50.1980:FF:000050">
    <property type="entry name" value="Histidine biosynthesis trifunctional protein"/>
    <property type="match status" value="1"/>
</dbReference>
<evidence type="ECO:0000256" key="7">
    <source>
        <dbReference type="ARBA" id="ARBA00008260"/>
    </source>
</evidence>
<dbReference type="Pfam" id="PF00815">
    <property type="entry name" value="Histidinol_dh"/>
    <property type="match status" value="1"/>
</dbReference>
<dbReference type="PANTHER" id="PTHR21256:SF2">
    <property type="entry name" value="HISTIDINE BIOSYNTHESIS TRIFUNCTIONAL PROTEIN"/>
    <property type="match status" value="1"/>
</dbReference>
<evidence type="ECO:0000256" key="15">
    <source>
        <dbReference type="ARBA" id="ARBA00023027"/>
    </source>
</evidence>
<comment type="pathway">
    <text evidence="5">Amino-acid biosynthesis; L-histidine biosynthesis; L-histidine from 5-phospho-alpha-D-ribose 1-diphosphate: step 3/9.</text>
</comment>
<evidence type="ECO:0000256" key="9">
    <source>
        <dbReference type="ARBA" id="ARBA00022723"/>
    </source>
</evidence>
<evidence type="ECO:0000256" key="13">
    <source>
        <dbReference type="ARBA" id="ARBA00022840"/>
    </source>
</evidence>
<dbReference type="HAMAP" id="MF_01024">
    <property type="entry name" value="HisD"/>
    <property type="match status" value="1"/>
</dbReference>
<gene>
    <name evidence="22" type="ORF">BN980_GECA03s06082g</name>
    <name evidence="23" type="ORF">DV451_001508</name>
</gene>
<dbReference type="GO" id="GO:0005524">
    <property type="term" value="F:ATP binding"/>
    <property type="evidence" value="ECO:0007669"/>
    <property type="project" value="UniProtKB-UniRule"/>
</dbReference>
<dbReference type="InterPro" id="IPR002496">
    <property type="entry name" value="PRib_AMP_CycHydrolase_dom"/>
</dbReference>
<dbReference type="Gene3D" id="1.10.287.1080">
    <property type="entry name" value="MazG-like"/>
    <property type="match status" value="1"/>
</dbReference>
<evidence type="ECO:0000256" key="5">
    <source>
        <dbReference type="ARBA" id="ARBA00005169"/>
    </source>
</evidence>
<dbReference type="EC" id="1.1.1.23" evidence="19"/>
<dbReference type="AlphaFoldDB" id="A0A0J9X7D2"/>
<dbReference type="Pfam" id="PF01502">
    <property type="entry name" value="PRA-CH"/>
    <property type="match status" value="1"/>
</dbReference>
<evidence type="ECO:0000313" key="22">
    <source>
        <dbReference type="EMBL" id="CDO52687.1"/>
    </source>
</evidence>
<evidence type="ECO:0000256" key="19">
    <source>
        <dbReference type="PIRNR" id="PIRNR001257"/>
    </source>
</evidence>
<evidence type="ECO:0000256" key="17">
    <source>
        <dbReference type="ARBA" id="ARBA00023268"/>
    </source>
</evidence>
<reference evidence="23" key="2">
    <citation type="journal article" date="2020" name="Front. Microbiol.">
        <title>Phenotypic and Genetic Characterization of the Cheese Ripening Yeast Geotrichum candidum.</title>
        <authorList>
            <person name="Perkins V."/>
            <person name="Vignola S."/>
            <person name="Lessard M.H."/>
            <person name="Plante P.L."/>
            <person name="Corbeil J."/>
            <person name="Dugat-Bony E."/>
            <person name="Frenette M."/>
            <person name="Labrie S."/>
        </authorList>
    </citation>
    <scope>NUCLEOTIDE SEQUENCE</scope>
    <source>
        <strain evidence="23">LMA-70</strain>
    </source>
</reference>
<dbReference type="SUPFAM" id="SSF53720">
    <property type="entry name" value="ALDH-like"/>
    <property type="match status" value="1"/>
</dbReference>
<evidence type="ECO:0000256" key="3">
    <source>
        <dbReference type="ARBA" id="ARBA00001947"/>
    </source>
</evidence>
<comment type="similarity">
    <text evidence="7 19">In the C-terminal section; belongs to the histidinol dehydrogenase family.</text>
</comment>
<dbReference type="InterPro" id="IPR038019">
    <property type="entry name" value="PRib_AMP_CycHydrolase_sf"/>
</dbReference>
<keyword evidence="10 19" id="KW-0547">Nucleotide-binding</keyword>
<evidence type="ECO:0000256" key="11">
    <source>
        <dbReference type="ARBA" id="ARBA00022801"/>
    </source>
</evidence>
<reference evidence="22 24" key="1">
    <citation type="submission" date="2014-03" db="EMBL/GenBank/DDBJ databases">
        <authorList>
            <person name="Casaregola S."/>
        </authorList>
    </citation>
    <scope>NUCLEOTIDE SEQUENCE [LARGE SCALE GENOMIC DNA]</scope>
    <source>
        <strain evidence="22 24">CLIB 918</strain>
    </source>
</reference>
<dbReference type="GO" id="GO:0004635">
    <property type="term" value="F:phosphoribosyl-AMP cyclohydrolase activity"/>
    <property type="evidence" value="ECO:0007669"/>
    <property type="project" value="UniProtKB-UniRule"/>
</dbReference>
<dbReference type="Gene3D" id="3.10.20.810">
    <property type="entry name" value="Phosphoribosyl-AMP cyclohydrolase"/>
    <property type="match status" value="1"/>
</dbReference>
<dbReference type="PIRSF" id="PIRSF001257">
    <property type="entry name" value="His_trifunctional"/>
    <property type="match status" value="1"/>
</dbReference>
<dbReference type="FunFam" id="3.40.50.1980:FF:000001">
    <property type="entry name" value="Histidinol dehydrogenase"/>
    <property type="match status" value="1"/>
</dbReference>
<keyword evidence="9" id="KW-0479">Metal-binding</keyword>
<evidence type="ECO:0000313" key="23">
    <source>
        <dbReference type="EMBL" id="KAF5103335.1"/>
    </source>
</evidence>
<keyword evidence="24" id="KW-1185">Reference proteome</keyword>
<dbReference type="PANTHER" id="PTHR21256">
    <property type="entry name" value="HISTIDINOL DEHYDROGENASE HDH"/>
    <property type="match status" value="1"/>
</dbReference>
<evidence type="ECO:0000256" key="2">
    <source>
        <dbReference type="ARBA" id="ARBA00001460"/>
    </source>
</evidence>
<dbReference type="GO" id="GO:0004636">
    <property type="term" value="F:phosphoribosyl-ATP diphosphatase activity"/>
    <property type="evidence" value="ECO:0007669"/>
    <property type="project" value="UniProtKB-UniRule"/>
</dbReference>
<comment type="cofactor">
    <cofactor evidence="3">
        <name>Zn(2+)</name>
        <dbReference type="ChEBI" id="CHEBI:29105"/>
    </cofactor>
</comment>
<dbReference type="UniPathway" id="UPA00031">
    <property type="reaction ID" value="UER00007"/>
</dbReference>
<dbReference type="EC" id="3.6.1.31" evidence="19"/>
<keyword evidence="16 19" id="KW-0368">Histidine biosynthesis</keyword>
<dbReference type="Gene3D" id="1.20.5.1300">
    <property type="match status" value="1"/>
</dbReference>
<dbReference type="InterPro" id="IPR021130">
    <property type="entry name" value="PRib-ATP_PPHydrolase-like"/>
</dbReference>
<sequence length="866" mass="92258">MFPLVPLTTLSQIKAAEAVAAPTGRLLVVAEAANYKTDLPQYIKANFGSIEYLVDISTIAQGDAAEQLDAFVKLLDAGAYQLFVSASQATLLIDAGVPGGRLVVVDAAAPVKDTAGLQVAAASAVEAHADLAKTLSTTVISTGGAQQLFVKFNNDATLADLVAAVKISATPVIDAARLTTEHKDITTGQLPIAPVFTAALTTDRPDKLYTSLVIDTNEIALGLVYSSDESIAEAIRTGTGVYQSRKHGLWYKGATSGAVQKLVKLEIDCDGDCVKFVVEQKAPGFCHNNTASCFGAYKGFSSLEQTLLSRLQTAPAGSYTKRLFDDEKLLTAKILEEAEELAEANSKDEVAWEAADLFYFAMTKVVKEGVSWADVQRNLDSKSYKISRRKGDAKPKWIERLAEKETPKEPEAPKEAPKPEAKPVLSGPIRMNKIDAAKSSKEEIIKVLTRPVQKTSDIMKLVNPIVENVRDNGDKALLELTAKFDKAELTSPILKAPFPEELMKLTPDVKEAIDLSISNVLKFHEAQIDRKGLEIETVPGVKCSRFSRPIKSVGLYVPGGTAVLPSTALMLGVPAKAAGCENIIFASPPRKDGTLTPEVVYVAHKVGAKAIVLAGGAQAVAAMAYGTESVPKVDKIMGPGNQFVTAAKMYVQNDTNALVSIDMPAGPSEVLVVADSTAKPAFVASDLLSQAEHGVDSQVILLAVGLTAAELEAIEDEIEKQALALPRVDIVRGSIAHSTILSVDTIDEAIDLSNQYAPEHLILQVEDAASLVPRIDHAGSVFVGAWSPESCGDYSSGTNHTLPTYGFARMYSGVNSQTFMKHITAQELSVEGLQTIGKAVMTLAAIEGLDGHRNAVKVRLDSLAQQ</sequence>
<feature type="compositionally biased region" description="Basic and acidic residues" evidence="20">
    <location>
        <begin position="397"/>
        <end position="421"/>
    </location>
</feature>
<dbReference type="InterPro" id="IPR008179">
    <property type="entry name" value="HisE"/>
</dbReference>
<feature type="region of interest" description="Disordered" evidence="20">
    <location>
        <begin position="397"/>
        <end position="426"/>
    </location>
</feature>
<dbReference type="EMBL" id="CCBN010000003">
    <property type="protein sequence ID" value="CDO52687.1"/>
    <property type="molecule type" value="Genomic_DNA"/>
</dbReference>
<dbReference type="FunFam" id="3.10.20.810:FF:000002">
    <property type="entry name" value="Histidine biosynthesis trifunctional protein"/>
    <property type="match status" value="1"/>
</dbReference>
<keyword evidence="14 19" id="KW-0560">Oxidoreductase</keyword>
<comment type="catalytic activity">
    <reaction evidence="18 19">
        <text>L-histidinol + 2 NAD(+) + H2O = L-histidine + 2 NADH + 3 H(+)</text>
        <dbReference type="Rhea" id="RHEA:20641"/>
        <dbReference type="ChEBI" id="CHEBI:15377"/>
        <dbReference type="ChEBI" id="CHEBI:15378"/>
        <dbReference type="ChEBI" id="CHEBI:57540"/>
        <dbReference type="ChEBI" id="CHEBI:57595"/>
        <dbReference type="ChEBI" id="CHEBI:57699"/>
        <dbReference type="ChEBI" id="CHEBI:57945"/>
        <dbReference type="EC" id="1.1.1.23"/>
    </reaction>
</comment>
<dbReference type="PRINTS" id="PR00083">
    <property type="entry name" value="HOLDHDRGNASE"/>
</dbReference>
<dbReference type="FunFam" id="1.10.287.1080:FF:000002">
    <property type="entry name" value="Histidine biosynthesis bifunctional protein HisIE"/>
    <property type="match status" value="1"/>
</dbReference>
<comment type="caution">
    <text evidence="22">The sequence shown here is derived from an EMBL/GenBank/DDBJ whole genome shotgun (WGS) entry which is preliminary data.</text>
</comment>
<dbReference type="EC" id="3.5.4.19" evidence="19"/>
<name>A0A0J9X7D2_GEOCN</name>
<accession>A0A0J9X7D2</accession>
<dbReference type="InterPro" id="IPR001692">
    <property type="entry name" value="Histidinol_DH_CS"/>
</dbReference>
<comment type="catalytic activity">
    <reaction evidence="2 19">
        <text>1-(5-phospho-beta-D-ribosyl)-ATP + H2O = 1-(5-phospho-beta-D-ribosyl)-5'-AMP + diphosphate + H(+)</text>
        <dbReference type="Rhea" id="RHEA:22828"/>
        <dbReference type="ChEBI" id="CHEBI:15377"/>
        <dbReference type="ChEBI" id="CHEBI:15378"/>
        <dbReference type="ChEBI" id="CHEBI:33019"/>
        <dbReference type="ChEBI" id="CHEBI:59457"/>
        <dbReference type="ChEBI" id="CHEBI:73183"/>
        <dbReference type="EC" id="3.6.1.31"/>
    </reaction>
</comment>
<evidence type="ECO:0000256" key="14">
    <source>
        <dbReference type="ARBA" id="ARBA00023002"/>
    </source>
</evidence>
<dbReference type="EMBL" id="QQZK01000023">
    <property type="protein sequence ID" value="KAF5103335.1"/>
    <property type="molecule type" value="Genomic_DNA"/>
</dbReference>
<dbReference type="InterPro" id="IPR016161">
    <property type="entry name" value="Ald_DH/histidinol_DH"/>
</dbReference>
<keyword evidence="11 19" id="KW-0378">Hydrolase</keyword>
<dbReference type="InterPro" id="IPR016298">
    <property type="entry name" value="Histidine_synth_trifunct"/>
</dbReference>
<dbReference type="InterPro" id="IPR012131">
    <property type="entry name" value="Hstdl_DH"/>
</dbReference>
<keyword evidence="13 19" id="KW-0067">ATP-binding</keyword>
<feature type="domain" description="Phosphoribosyl-AMP cyclohydrolase" evidence="21">
    <location>
        <begin position="223"/>
        <end position="294"/>
    </location>
</feature>
<dbReference type="SUPFAM" id="SSF141734">
    <property type="entry name" value="HisI-like"/>
    <property type="match status" value="1"/>
</dbReference>
<dbReference type="PROSITE" id="PS00611">
    <property type="entry name" value="HISOL_DEHYDROGENASE"/>
    <property type="match status" value="1"/>
</dbReference>
<keyword evidence="17" id="KW-0511">Multifunctional enzyme</keyword>
<evidence type="ECO:0000256" key="12">
    <source>
        <dbReference type="ARBA" id="ARBA00022833"/>
    </source>
</evidence>
<evidence type="ECO:0000256" key="8">
    <source>
        <dbReference type="ARBA" id="ARBA00022605"/>
    </source>
</evidence>
<reference evidence="23" key="3">
    <citation type="submission" date="2020-01" db="EMBL/GenBank/DDBJ databases">
        <authorList>
            <person name="Perkins V."/>
            <person name="Lessard M.-H."/>
            <person name="Dugat-Bony E."/>
            <person name="Frenette M."/>
            <person name="Labrie S."/>
        </authorList>
    </citation>
    <scope>NUCLEOTIDE SEQUENCE</scope>
    <source>
        <strain evidence="23">LMA-70</strain>
    </source>
</reference>
<dbReference type="Pfam" id="PF01503">
    <property type="entry name" value="PRA-PH"/>
    <property type="match status" value="1"/>
</dbReference>
<dbReference type="BRENDA" id="1.1.1.23">
    <property type="organism ID" value="2416"/>
</dbReference>
<dbReference type="GO" id="GO:0000105">
    <property type="term" value="P:L-histidine biosynthetic process"/>
    <property type="evidence" value="ECO:0007669"/>
    <property type="project" value="UniProtKB-UniRule"/>
</dbReference>
<comment type="catalytic activity">
    <reaction evidence="1 19">
        <text>1-(5-phospho-beta-D-ribosyl)-5'-AMP + H2O = 1-(5-phospho-beta-D-ribosyl)-5-[(5-phospho-beta-D-ribosylamino)methylideneamino]imidazole-4-carboxamide</text>
        <dbReference type="Rhea" id="RHEA:20049"/>
        <dbReference type="ChEBI" id="CHEBI:15377"/>
        <dbReference type="ChEBI" id="CHEBI:58435"/>
        <dbReference type="ChEBI" id="CHEBI:59457"/>
        <dbReference type="EC" id="3.5.4.19"/>
    </reaction>
</comment>
<comment type="pathway">
    <text evidence="4">Amino-acid biosynthesis; L-histidine biosynthesis; L-histidine from 5-phospho-alpha-D-ribose 1-diphosphate: step 9/9.</text>
</comment>
<dbReference type="Proteomes" id="UP000750522">
    <property type="component" value="Unassembled WGS sequence"/>
</dbReference>
<evidence type="ECO:0000256" key="4">
    <source>
        <dbReference type="ARBA" id="ARBA00004940"/>
    </source>
</evidence>
<dbReference type="GO" id="GO:0004399">
    <property type="term" value="F:histidinol dehydrogenase activity"/>
    <property type="evidence" value="ECO:0007669"/>
    <property type="project" value="UniProtKB-UniRule"/>
</dbReference>